<dbReference type="PRINTS" id="PR00724">
    <property type="entry name" value="CRBOXYPTASEC"/>
</dbReference>
<dbReference type="GO" id="GO:0004185">
    <property type="term" value="F:serine-type carboxypeptidase activity"/>
    <property type="evidence" value="ECO:0007669"/>
    <property type="project" value="InterPro"/>
</dbReference>
<dbReference type="InterPro" id="IPR033124">
    <property type="entry name" value="Ser_caboxypep_his_AS"/>
</dbReference>
<dbReference type="Proteomes" id="UP000504636">
    <property type="component" value="Unplaced"/>
</dbReference>
<dbReference type="GO" id="GO:0000324">
    <property type="term" value="C:fungal-type vacuole"/>
    <property type="evidence" value="ECO:0007669"/>
    <property type="project" value="TreeGrafter"/>
</dbReference>
<reference evidence="9" key="3">
    <citation type="submission" date="2025-04" db="UniProtKB">
        <authorList>
            <consortium name="RefSeq"/>
        </authorList>
    </citation>
    <scope>IDENTIFICATION</scope>
    <source>
        <strain evidence="9">CBS 304.34</strain>
    </source>
</reference>
<dbReference type="AlphaFoldDB" id="A0A6A6YUA2"/>
<reference evidence="9" key="2">
    <citation type="submission" date="2020-04" db="EMBL/GenBank/DDBJ databases">
        <authorList>
            <consortium name="NCBI Genome Project"/>
        </authorList>
    </citation>
    <scope>NUCLEOTIDE SEQUENCE</scope>
    <source>
        <strain evidence="9">CBS 304.34</strain>
    </source>
</reference>
<accession>A0A6A6YUA2</accession>
<reference evidence="7 9" key="1">
    <citation type="journal article" date="2020" name="Stud. Mycol.">
        <title>101 Dothideomycetes genomes: a test case for predicting lifestyles and emergence of pathogens.</title>
        <authorList>
            <person name="Haridas S."/>
            <person name="Albert R."/>
            <person name="Binder M."/>
            <person name="Bloem J."/>
            <person name="Labutti K."/>
            <person name="Salamov A."/>
            <person name="Andreopoulos B."/>
            <person name="Baker S."/>
            <person name="Barry K."/>
            <person name="Bills G."/>
            <person name="Bluhm B."/>
            <person name="Cannon C."/>
            <person name="Castanera R."/>
            <person name="Culley D."/>
            <person name="Daum C."/>
            <person name="Ezra D."/>
            <person name="Gonzalez J."/>
            <person name="Henrissat B."/>
            <person name="Kuo A."/>
            <person name="Liang C."/>
            <person name="Lipzen A."/>
            <person name="Lutzoni F."/>
            <person name="Magnuson J."/>
            <person name="Mondo S."/>
            <person name="Nolan M."/>
            <person name="Ohm R."/>
            <person name="Pangilinan J."/>
            <person name="Park H.-J."/>
            <person name="Ramirez L."/>
            <person name="Alfaro M."/>
            <person name="Sun H."/>
            <person name="Tritt A."/>
            <person name="Yoshinaga Y."/>
            <person name="Zwiers L.-H."/>
            <person name="Turgeon B."/>
            <person name="Goodwin S."/>
            <person name="Spatafora J."/>
            <person name="Crous P."/>
            <person name="Grigoriev I."/>
        </authorList>
    </citation>
    <scope>NUCLEOTIDE SEQUENCE</scope>
    <source>
        <strain evidence="7 9">CBS 304.34</strain>
    </source>
</reference>
<gene>
    <name evidence="7 9" type="ORF">BDZ99DRAFT_507730</name>
</gene>
<evidence type="ECO:0000256" key="2">
    <source>
        <dbReference type="ARBA" id="ARBA00022645"/>
    </source>
</evidence>
<organism evidence="7">
    <name type="scientific">Mytilinidion resinicola</name>
    <dbReference type="NCBI Taxonomy" id="574789"/>
    <lineage>
        <taxon>Eukaryota</taxon>
        <taxon>Fungi</taxon>
        <taxon>Dikarya</taxon>
        <taxon>Ascomycota</taxon>
        <taxon>Pezizomycotina</taxon>
        <taxon>Dothideomycetes</taxon>
        <taxon>Pleosporomycetidae</taxon>
        <taxon>Mytilinidiales</taxon>
        <taxon>Mytilinidiaceae</taxon>
        <taxon>Mytilinidion</taxon>
    </lineage>
</organism>
<evidence type="ECO:0000313" key="8">
    <source>
        <dbReference type="Proteomes" id="UP000504636"/>
    </source>
</evidence>
<dbReference type="Gene3D" id="3.40.50.1820">
    <property type="entry name" value="alpha/beta hydrolase"/>
    <property type="match status" value="1"/>
</dbReference>
<dbReference type="GeneID" id="54465164"/>
<comment type="similarity">
    <text evidence="1">Belongs to the peptidase S10 family.</text>
</comment>
<dbReference type="Pfam" id="PF00450">
    <property type="entry name" value="Peptidase_S10"/>
    <property type="match status" value="1"/>
</dbReference>
<sequence length="720" mass="77465">MGLRWRSPVAKQLPTPLRLQLLPIVAAILILPFSAAQFPAPVTYSTVIKSPIDPKITISYKTPNANTCTTAFEAQKQYTGYVQLPPYTIAPYQQNYTINTFFWFIEARENPETAPLTIWLNGGPGSSSMIGLFQESGPCEVVQTDEGYATQARTWGWDRSSNVLYIDQPAQVGFSYDILVNKSHNLFTDVYTTPAGAPSGQSPYTDLNGTFSSGNPLNTANTTNIAAAAAWHFLQGFLSAFPRYNPGTKPNSTTTYATGVNLFAESYGGEYGPVMANYFEAQNSKRATGQLSRNSTLEIKLVSLGIINGWIDQLVQTPYYPRFANNNTYGIKAVDDVTMLNSLSDFEASGGCKEAILACRSSIAKNDPQGEGDVLSTNQLCSSAQNKCLPIEDAYYNSSRNPYDIRQVLPVSFPSPAYMEYLNYAEVQQSIGTQVNYTDSNDVVLNAFSETGDINRDGQVASLAQLLGLGIRVALMYGDADYICNWFGGEAVSFAIAAAAPGYTTAFPAAGYAEIVVNSTYVGGAVRQFGNLSFSRIYDSGHLIPAYQPETAFTVFTRIIQGSEIAMGHAVDLSTFATYGLMNSTHTNKTPDQGDTTCWLRALQGSCTQDQIQMLAAGQGKVVDGVYYEEENSAPSSVLPPSRTVSMGGKGATGTSTAGLTGVYVATGTPTATSAAAPSRLRTTRSIPLFGFVSSSSVIIERVQRHGMGGSGLARIHPAH</sequence>
<evidence type="ECO:0000313" key="9">
    <source>
        <dbReference type="RefSeq" id="XP_033579476.1"/>
    </source>
</evidence>
<dbReference type="EMBL" id="MU003697">
    <property type="protein sequence ID" value="KAF2812512.1"/>
    <property type="molecule type" value="Genomic_DNA"/>
</dbReference>
<protein>
    <submittedName>
        <fullName evidence="7 9">Alpha/beta-hydrolase</fullName>
    </submittedName>
</protein>
<keyword evidence="8" id="KW-1185">Reference proteome</keyword>
<proteinExistence type="inferred from homology"/>
<dbReference type="InterPro" id="IPR029058">
    <property type="entry name" value="AB_hydrolase_fold"/>
</dbReference>
<dbReference type="OrthoDB" id="443318at2759"/>
<dbReference type="PROSITE" id="PS00560">
    <property type="entry name" value="CARBOXYPEPT_SER_HIS"/>
    <property type="match status" value="1"/>
</dbReference>
<dbReference type="PANTHER" id="PTHR11802:SF404">
    <property type="entry name" value="CARBOXYPEPTIDASE"/>
    <property type="match status" value="1"/>
</dbReference>
<dbReference type="RefSeq" id="XP_033579476.1">
    <property type="nucleotide sequence ID" value="XM_033724271.1"/>
</dbReference>
<keyword evidence="2" id="KW-0121">Carboxypeptidase</keyword>
<keyword evidence="3" id="KW-0645">Protease</keyword>
<evidence type="ECO:0000256" key="6">
    <source>
        <dbReference type="SAM" id="MobiDB-lite"/>
    </source>
</evidence>
<keyword evidence="4 7" id="KW-0378">Hydrolase</keyword>
<evidence type="ECO:0000313" key="7">
    <source>
        <dbReference type="EMBL" id="KAF2812512.1"/>
    </source>
</evidence>
<feature type="region of interest" description="Disordered" evidence="6">
    <location>
        <begin position="633"/>
        <end position="652"/>
    </location>
</feature>
<evidence type="ECO:0000256" key="1">
    <source>
        <dbReference type="ARBA" id="ARBA00009431"/>
    </source>
</evidence>
<evidence type="ECO:0000256" key="5">
    <source>
        <dbReference type="ARBA" id="ARBA00023180"/>
    </source>
</evidence>
<name>A0A6A6YUA2_9PEZI</name>
<evidence type="ECO:0000256" key="4">
    <source>
        <dbReference type="ARBA" id="ARBA00022801"/>
    </source>
</evidence>
<keyword evidence="5" id="KW-0325">Glycoprotein</keyword>
<dbReference type="InterPro" id="IPR001563">
    <property type="entry name" value="Peptidase_S10"/>
</dbReference>
<dbReference type="GO" id="GO:0006508">
    <property type="term" value="P:proteolysis"/>
    <property type="evidence" value="ECO:0007669"/>
    <property type="project" value="UniProtKB-KW"/>
</dbReference>
<dbReference type="PANTHER" id="PTHR11802">
    <property type="entry name" value="SERINE PROTEASE FAMILY S10 SERINE CARBOXYPEPTIDASE"/>
    <property type="match status" value="1"/>
</dbReference>
<dbReference type="SUPFAM" id="SSF53474">
    <property type="entry name" value="alpha/beta-Hydrolases"/>
    <property type="match status" value="1"/>
</dbReference>
<evidence type="ECO:0000256" key="3">
    <source>
        <dbReference type="ARBA" id="ARBA00022670"/>
    </source>
</evidence>